<dbReference type="InterPro" id="IPR029058">
    <property type="entry name" value="AB_hydrolase_fold"/>
</dbReference>
<proteinExistence type="predicted"/>
<sequence length="293" mass="31065">MPASPSRRALLTAGLLAPVLSSCSALGVFNAVTPADSGARLAAEGVSYGPDPRHKLDVFVPDESAGARAAKRRPVALFIYGGSWNSGARADYAFVGRALAARGIVTVVMDYRLVPQVRYPGFVEDGALATRWVKSEIGRFGGDPARLFIMGHSAGAYSAAMLALNPAFTRDVGLRGAPYRGLVGLAGPYDFYPFDVGAAREAFGQWPRPQETQPVSIARRGAPPAFLAYGTEDTTVLPRNSRKLAEVLRSLGTRVVERAYPGVSHAGILLALSKPLRERAPVLDDVVAFIQGG</sequence>
<name>A0A917I7S4_9HYPH</name>
<dbReference type="PANTHER" id="PTHR48081:SF9">
    <property type="entry name" value="CARBOXYLESTERASE"/>
    <property type="match status" value="1"/>
</dbReference>
<dbReference type="PROSITE" id="PS00122">
    <property type="entry name" value="CARBOXYLESTERASE_B_1"/>
    <property type="match status" value="1"/>
</dbReference>
<dbReference type="SUPFAM" id="SSF53474">
    <property type="entry name" value="alpha/beta-Hydrolases"/>
    <property type="match status" value="1"/>
</dbReference>
<protein>
    <submittedName>
        <fullName evidence="4">Carboxylesterase</fullName>
    </submittedName>
</protein>
<keyword evidence="5" id="KW-1185">Reference proteome</keyword>
<reference evidence="4" key="2">
    <citation type="submission" date="2020-09" db="EMBL/GenBank/DDBJ databases">
        <authorList>
            <person name="Sun Q."/>
            <person name="Zhou Y."/>
        </authorList>
    </citation>
    <scope>NUCLEOTIDE SEQUENCE</scope>
    <source>
        <strain evidence="4">CGMCC 1.12214</strain>
    </source>
</reference>
<evidence type="ECO:0000256" key="2">
    <source>
        <dbReference type="SAM" id="SignalP"/>
    </source>
</evidence>
<dbReference type="AlphaFoldDB" id="A0A917I7S4"/>
<dbReference type="PROSITE" id="PS51257">
    <property type="entry name" value="PROKAR_LIPOPROTEIN"/>
    <property type="match status" value="1"/>
</dbReference>
<dbReference type="Proteomes" id="UP000603912">
    <property type="component" value="Unassembled WGS sequence"/>
</dbReference>
<dbReference type="InterPro" id="IPR050300">
    <property type="entry name" value="GDXG_lipolytic_enzyme"/>
</dbReference>
<keyword evidence="1" id="KW-0378">Hydrolase</keyword>
<feature type="chain" id="PRO_5037940198" evidence="2">
    <location>
        <begin position="28"/>
        <end position="293"/>
    </location>
</feature>
<dbReference type="GO" id="GO:0016787">
    <property type="term" value="F:hydrolase activity"/>
    <property type="evidence" value="ECO:0007669"/>
    <property type="project" value="UniProtKB-KW"/>
</dbReference>
<gene>
    <name evidence="4" type="ORF">GCM10007036_29350</name>
</gene>
<dbReference type="EMBL" id="BMES01000002">
    <property type="protein sequence ID" value="GGH23525.1"/>
    <property type="molecule type" value="Genomic_DNA"/>
</dbReference>
<dbReference type="InterPro" id="IPR019826">
    <property type="entry name" value="Carboxylesterase_B_AS"/>
</dbReference>
<accession>A0A917I7S4</accession>
<organism evidence="4 5">
    <name type="scientific">Alsobacter metallidurans</name>
    <dbReference type="NCBI Taxonomy" id="340221"/>
    <lineage>
        <taxon>Bacteria</taxon>
        <taxon>Pseudomonadati</taxon>
        <taxon>Pseudomonadota</taxon>
        <taxon>Alphaproteobacteria</taxon>
        <taxon>Hyphomicrobiales</taxon>
        <taxon>Alsobacteraceae</taxon>
        <taxon>Alsobacter</taxon>
    </lineage>
</organism>
<dbReference type="InterPro" id="IPR049492">
    <property type="entry name" value="BD-FAE-like_dom"/>
</dbReference>
<dbReference type="Pfam" id="PF20434">
    <property type="entry name" value="BD-FAE"/>
    <property type="match status" value="1"/>
</dbReference>
<dbReference type="PANTHER" id="PTHR48081">
    <property type="entry name" value="AB HYDROLASE SUPERFAMILY PROTEIN C4A8.06C"/>
    <property type="match status" value="1"/>
</dbReference>
<dbReference type="Gene3D" id="3.40.50.1820">
    <property type="entry name" value="alpha/beta hydrolase"/>
    <property type="match status" value="1"/>
</dbReference>
<evidence type="ECO:0000313" key="4">
    <source>
        <dbReference type="EMBL" id="GGH23525.1"/>
    </source>
</evidence>
<feature type="domain" description="BD-FAE-like" evidence="3">
    <location>
        <begin position="68"/>
        <end position="248"/>
    </location>
</feature>
<evidence type="ECO:0000259" key="3">
    <source>
        <dbReference type="Pfam" id="PF20434"/>
    </source>
</evidence>
<keyword evidence="2" id="KW-0732">Signal</keyword>
<feature type="signal peptide" evidence="2">
    <location>
        <begin position="1"/>
        <end position="27"/>
    </location>
</feature>
<reference evidence="4" key="1">
    <citation type="journal article" date="2014" name="Int. J. Syst. Evol. Microbiol.">
        <title>Complete genome sequence of Corynebacterium casei LMG S-19264T (=DSM 44701T), isolated from a smear-ripened cheese.</title>
        <authorList>
            <consortium name="US DOE Joint Genome Institute (JGI-PGF)"/>
            <person name="Walter F."/>
            <person name="Albersmeier A."/>
            <person name="Kalinowski J."/>
            <person name="Ruckert C."/>
        </authorList>
    </citation>
    <scope>NUCLEOTIDE SEQUENCE</scope>
    <source>
        <strain evidence="4">CGMCC 1.12214</strain>
    </source>
</reference>
<evidence type="ECO:0000313" key="5">
    <source>
        <dbReference type="Proteomes" id="UP000603912"/>
    </source>
</evidence>
<dbReference type="RefSeq" id="WP_188518477.1">
    <property type="nucleotide sequence ID" value="NZ_BMES01000002.1"/>
</dbReference>
<evidence type="ECO:0000256" key="1">
    <source>
        <dbReference type="ARBA" id="ARBA00022801"/>
    </source>
</evidence>
<comment type="caution">
    <text evidence="4">The sequence shown here is derived from an EMBL/GenBank/DDBJ whole genome shotgun (WGS) entry which is preliminary data.</text>
</comment>